<evidence type="ECO:0000256" key="9">
    <source>
        <dbReference type="ARBA" id="ARBA00022884"/>
    </source>
</evidence>
<accession>A0A9P0LDY6</accession>
<dbReference type="InterPro" id="IPR014001">
    <property type="entry name" value="Helicase_ATP-bd"/>
</dbReference>
<sequence length="976" mass="112648">MGDELQILEDFVIDLIRCKKIHNYTAKLKVVQAFYGTEYAKKKTKCSFEDFLLHLWYYWYISRYSKKYIYFDQQWVNYLSQTDKVREVENTFSESNYVNKKYCMLCDFNFTSSSQRDIHLKRTDHQIRLQYVKDKTVFDSTEDILSMKIQNHRAEGEDLSFYPSEEISAQQNTITIRTKTKHPVEATLLFTNRSGKTLYIKEVVQINPFLSGVEMDAHYISEQVVHNKESISIKFKLSFRNSSDFSMPLVVVTTNSNILKNIIFEVTSEYSVLKSEGVINTRQNAKPDNDHVILGDEEIIPGKKPEPYLSKYKETLPLRFFKISKQREKQLRGIIENYPSFIERNAANSIFYKDFARILRIKPPIKEDNYVDMLMKILDVEENQMQVDIREYDMHTAMEAVPNEYKKGSLLYRLEVPGLAEARPSLLPYDSVYVKIEKTHNVKYEGIVHKVLETAVHLGFNSRFAQNFISKKKYFVEFGFNRRPMRVEKQALALANDHKIIPYFYPTCQEMESVIPDNLYYFNTSLNHEQKIAVENIMNHDLKVPYIIFGPPGTGKTVTVVEAILQLWKTQPSSKILACAPSNAAVNEITNRLLNVMPTTDIFRFVGNSYGHDIKMKKLAKIVNLYPDGSFYMPSMQQLLGYRVLLTTLVTAARIVNGGAPKDHFTHVFIDEGSYATESQTLIPIAGILSHDDRKGFIKGNVILAGDPKQLGPLVHSQFATHCGYGTSMLERLLDSCEPYSRNENLENNYDQRYLTKLLKNYRSHEAILTVPSKLFYHSELIAGGSDMSHVFTEWEHLKTPGFPVIFHHVEGVDLRETTSPSFFNVQEIEEVMEYVTKLVDSRVSGMKIKQCDLGIITPYRKQVQKINKALSKKKMNEILVGSVEQFQGKEKLIIIVSTVRSKNFALYEEIDKKCKLGFLRNPKRFNVALTRAKALLIVVGNGKVLQDDLNWQTFIQYCADNNSIAGKRFVLQKPT</sequence>
<evidence type="ECO:0000256" key="12">
    <source>
        <dbReference type="ARBA" id="ARBA00048432"/>
    </source>
</evidence>
<evidence type="ECO:0000256" key="1">
    <source>
        <dbReference type="ARBA" id="ARBA00004331"/>
    </source>
</evidence>
<dbReference type="EMBL" id="CAKOFQ010007062">
    <property type="protein sequence ID" value="CAH1989369.1"/>
    <property type="molecule type" value="Genomic_DNA"/>
</dbReference>
<dbReference type="Pfam" id="PF21634">
    <property type="entry name" value="MOV-10_beta-barrel"/>
    <property type="match status" value="1"/>
</dbReference>
<evidence type="ECO:0000256" key="5">
    <source>
        <dbReference type="ARBA" id="ARBA00022741"/>
    </source>
</evidence>
<comment type="similarity">
    <text evidence="2">Belongs to the DNA2/NAM7 helicase family. SDE3 subfamily.</text>
</comment>
<keyword evidence="8" id="KW-0067">ATP-binding</keyword>
<dbReference type="GO" id="GO:0003723">
    <property type="term" value="F:RNA binding"/>
    <property type="evidence" value="ECO:0007669"/>
    <property type="project" value="UniProtKB-KW"/>
</dbReference>
<evidence type="ECO:0000256" key="11">
    <source>
        <dbReference type="ARBA" id="ARBA00047984"/>
    </source>
</evidence>
<comment type="catalytic activity">
    <reaction evidence="12">
        <text>ATP + H2O = ADP + phosphate + H(+)</text>
        <dbReference type="Rhea" id="RHEA:13065"/>
        <dbReference type="ChEBI" id="CHEBI:15377"/>
        <dbReference type="ChEBI" id="CHEBI:15378"/>
        <dbReference type="ChEBI" id="CHEBI:30616"/>
        <dbReference type="ChEBI" id="CHEBI:43474"/>
        <dbReference type="ChEBI" id="CHEBI:456216"/>
        <dbReference type="EC" id="3.6.4.12"/>
    </reaction>
    <physiologicalReaction direction="left-to-right" evidence="12">
        <dbReference type="Rhea" id="RHEA:13066"/>
    </physiologicalReaction>
</comment>
<dbReference type="PANTHER" id="PTHR45418">
    <property type="entry name" value="CANCER/TESTIS ANTIGEN 55"/>
    <property type="match status" value="1"/>
</dbReference>
<dbReference type="InterPro" id="IPR049080">
    <property type="entry name" value="MOV-10-like_beta-barrel"/>
</dbReference>
<dbReference type="Gene3D" id="3.40.50.300">
    <property type="entry name" value="P-loop containing nucleotide triphosphate hydrolases"/>
    <property type="match status" value="2"/>
</dbReference>
<dbReference type="InterPro" id="IPR041677">
    <property type="entry name" value="DNA2/NAM7_AAA_11"/>
</dbReference>
<dbReference type="SMART" id="SM00487">
    <property type="entry name" value="DEXDc"/>
    <property type="match status" value="1"/>
</dbReference>
<keyword evidence="15" id="KW-1185">Reference proteome</keyword>
<protein>
    <recommendedName>
        <fullName evidence="3">RNA helicase</fullName>
        <ecNumber evidence="3">3.6.4.13</ecNumber>
    </recommendedName>
</protein>
<dbReference type="FunFam" id="3.40.50.300:FF:000608">
    <property type="entry name" value="Mov10 RISC complex RNA helicase"/>
    <property type="match status" value="1"/>
</dbReference>
<keyword evidence="9" id="KW-0694">RNA-binding</keyword>
<organism evidence="14 15">
    <name type="scientific">Acanthoscelides obtectus</name>
    <name type="common">Bean weevil</name>
    <name type="synonym">Bruchus obtectus</name>
    <dbReference type="NCBI Taxonomy" id="200917"/>
    <lineage>
        <taxon>Eukaryota</taxon>
        <taxon>Metazoa</taxon>
        <taxon>Ecdysozoa</taxon>
        <taxon>Arthropoda</taxon>
        <taxon>Hexapoda</taxon>
        <taxon>Insecta</taxon>
        <taxon>Pterygota</taxon>
        <taxon>Neoptera</taxon>
        <taxon>Endopterygota</taxon>
        <taxon>Coleoptera</taxon>
        <taxon>Polyphaga</taxon>
        <taxon>Cucujiformia</taxon>
        <taxon>Chrysomeloidea</taxon>
        <taxon>Chrysomelidae</taxon>
        <taxon>Bruchinae</taxon>
        <taxon>Bruchini</taxon>
        <taxon>Acanthoscelides</taxon>
    </lineage>
</organism>
<dbReference type="GO" id="GO:0003678">
    <property type="term" value="F:DNA helicase activity"/>
    <property type="evidence" value="ECO:0007669"/>
    <property type="project" value="UniProtKB-EC"/>
</dbReference>
<evidence type="ECO:0000256" key="8">
    <source>
        <dbReference type="ARBA" id="ARBA00022840"/>
    </source>
</evidence>
<evidence type="ECO:0000256" key="2">
    <source>
        <dbReference type="ARBA" id="ARBA00005601"/>
    </source>
</evidence>
<dbReference type="Pfam" id="PF13086">
    <property type="entry name" value="AAA_11"/>
    <property type="match status" value="2"/>
</dbReference>
<comment type="caution">
    <text evidence="14">The sequence shown here is derived from an EMBL/GenBank/DDBJ whole genome shotgun (WGS) entry which is preliminary data.</text>
</comment>
<proteinExistence type="inferred from homology"/>
<dbReference type="GO" id="GO:0016787">
    <property type="term" value="F:hydrolase activity"/>
    <property type="evidence" value="ECO:0007669"/>
    <property type="project" value="UniProtKB-KW"/>
</dbReference>
<comment type="subcellular location">
    <subcellularLocation>
        <location evidence="1">Cytoplasm</location>
        <location evidence="1">Cytoplasmic ribonucleoprotein granule</location>
    </subcellularLocation>
</comment>
<dbReference type="InterPro" id="IPR026122">
    <property type="entry name" value="MOV-10/SDE3_DEXXQ/H-box"/>
</dbReference>
<feature type="domain" description="Helicase ATP-binding" evidence="13">
    <location>
        <begin position="522"/>
        <end position="717"/>
    </location>
</feature>
<keyword evidence="10" id="KW-0943">RNA-mediated gene silencing</keyword>
<evidence type="ECO:0000259" key="13">
    <source>
        <dbReference type="SMART" id="SM00487"/>
    </source>
</evidence>
<keyword evidence="6" id="KW-0378">Hydrolase</keyword>
<dbReference type="Proteomes" id="UP001152888">
    <property type="component" value="Unassembled WGS sequence"/>
</dbReference>
<dbReference type="GO" id="GO:0031047">
    <property type="term" value="P:regulatory ncRNA-mediated gene silencing"/>
    <property type="evidence" value="ECO:0007669"/>
    <property type="project" value="UniProtKB-KW"/>
</dbReference>
<dbReference type="EC" id="3.6.4.13" evidence="3"/>
<evidence type="ECO:0000256" key="10">
    <source>
        <dbReference type="ARBA" id="ARBA00023158"/>
    </source>
</evidence>
<evidence type="ECO:0000256" key="6">
    <source>
        <dbReference type="ARBA" id="ARBA00022801"/>
    </source>
</evidence>
<evidence type="ECO:0000256" key="4">
    <source>
        <dbReference type="ARBA" id="ARBA00022490"/>
    </source>
</evidence>
<comment type="catalytic activity">
    <reaction evidence="11">
        <text>ATP + H2O = ADP + phosphate + H(+)</text>
        <dbReference type="Rhea" id="RHEA:13065"/>
        <dbReference type="ChEBI" id="CHEBI:15377"/>
        <dbReference type="ChEBI" id="CHEBI:15378"/>
        <dbReference type="ChEBI" id="CHEBI:30616"/>
        <dbReference type="ChEBI" id="CHEBI:43474"/>
        <dbReference type="ChEBI" id="CHEBI:456216"/>
        <dbReference type="EC" id="3.6.4.13"/>
    </reaction>
</comment>
<dbReference type="InterPro" id="IPR027417">
    <property type="entry name" value="P-loop_NTPase"/>
</dbReference>
<dbReference type="Pfam" id="PF13087">
    <property type="entry name" value="AAA_12"/>
    <property type="match status" value="1"/>
</dbReference>
<dbReference type="PANTHER" id="PTHR45418:SF1">
    <property type="entry name" value="CANCER_TESTIS ANTIGEN 55"/>
    <property type="match status" value="1"/>
</dbReference>
<reference evidence="14" key="1">
    <citation type="submission" date="2022-03" db="EMBL/GenBank/DDBJ databases">
        <authorList>
            <person name="Sayadi A."/>
        </authorList>
    </citation>
    <scope>NUCLEOTIDE SEQUENCE</scope>
</reference>
<evidence type="ECO:0000313" key="14">
    <source>
        <dbReference type="EMBL" id="CAH1989369.1"/>
    </source>
</evidence>
<evidence type="ECO:0000313" key="15">
    <source>
        <dbReference type="Proteomes" id="UP001152888"/>
    </source>
</evidence>
<gene>
    <name evidence="14" type="ORF">ACAOBT_LOCUS18992</name>
</gene>
<keyword evidence="4" id="KW-0963">Cytoplasm</keyword>
<dbReference type="GO" id="GO:0005524">
    <property type="term" value="F:ATP binding"/>
    <property type="evidence" value="ECO:0007669"/>
    <property type="project" value="UniProtKB-KW"/>
</dbReference>
<evidence type="ECO:0000256" key="7">
    <source>
        <dbReference type="ARBA" id="ARBA00022806"/>
    </source>
</evidence>
<dbReference type="CDD" id="cd18038">
    <property type="entry name" value="DEXXQc_Helz-like"/>
    <property type="match status" value="1"/>
</dbReference>
<dbReference type="GO" id="GO:0036464">
    <property type="term" value="C:cytoplasmic ribonucleoprotein granule"/>
    <property type="evidence" value="ECO:0007669"/>
    <property type="project" value="UniProtKB-SubCell"/>
</dbReference>
<dbReference type="SUPFAM" id="SSF52540">
    <property type="entry name" value="P-loop containing nucleoside triphosphate hydrolases"/>
    <property type="match status" value="1"/>
</dbReference>
<dbReference type="GO" id="GO:0032574">
    <property type="term" value="F:5'-3' RNA helicase activity"/>
    <property type="evidence" value="ECO:0007669"/>
    <property type="project" value="InterPro"/>
</dbReference>
<evidence type="ECO:0000256" key="3">
    <source>
        <dbReference type="ARBA" id="ARBA00012552"/>
    </source>
</evidence>
<dbReference type="CDD" id="cd18808">
    <property type="entry name" value="SF1_C_Upf1"/>
    <property type="match status" value="1"/>
</dbReference>
<keyword evidence="5" id="KW-0547">Nucleotide-binding</keyword>
<dbReference type="InterPro" id="IPR047187">
    <property type="entry name" value="SF1_C_Upf1"/>
</dbReference>
<name>A0A9P0LDY6_ACAOB</name>
<keyword evidence="7" id="KW-0347">Helicase</keyword>
<dbReference type="OrthoDB" id="6513042at2759"/>
<dbReference type="InterPro" id="IPR041679">
    <property type="entry name" value="DNA2/NAM7-like_C"/>
</dbReference>
<dbReference type="AlphaFoldDB" id="A0A9P0LDY6"/>